<dbReference type="GO" id="GO:0005524">
    <property type="term" value="F:ATP binding"/>
    <property type="evidence" value="ECO:0007669"/>
    <property type="project" value="UniProtKB-UniRule"/>
</dbReference>
<evidence type="ECO:0000313" key="14">
    <source>
        <dbReference type="EMBL" id="KAF6029677.1"/>
    </source>
</evidence>
<reference evidence="14" key="1">
    <citation type="submission" date="2020-06" db="EMBL/GenBank/DDBJ databases">
        <title>Draft genome of Bugula neritina, a colonial animal packing powerful symbionts and potential medicines.</title>
        <authorList>
            <person name="Rayko M."/>
        </authorList>
    </citation>
    <scope>NUCLEOTIDE SEQUENCE [LARGE SCALE GENOMIC DNA]</scope>
    <source>
        <strain evidence="14">Kwan_BN1</strain>
    </source>
</reference>
<proteinExistence type="inferred from homology"/>
<keyword evidence="4" id="KW-0808">Transferase</keyword>
<dbReference type="InterPro" id="IPR050236">
    <property type="entry name" value="Ser_Thr_kinase_AGC"/>
</dbReference>
<dbReference type="GO" id="GO:0004674">
    <property type="term" value="F:protein serine/threonine kinase activity"/>
    <property type="evidence" value="ECO:0007669"/>
    <property type="project" value="UniProtKB-KW"/>
</dbReference>
<comment type="catalytic activity">
    <reaction evidence="8">
        <text>L-threonyl-[protein] + ATP = O-phospho-L-threonyl-[protein] + ADP + H(+)</text>
        <dbReference type="Rhea" id="RHEA:46608"/>
        <dbReference type="Rhea" id="RHEA-COMP:11060"/>
        <dbReference type="Rhea" id="RHEA-COMP:11605"/>
        <dbReference type="ChEBI" id="CHEBI:15378"/>
        <dbReference type="ChEBI" id="CHEBI:30013"/>
        <dbReference type="ChEBI" id="CHEBI:30616"/>
        <dbReference type="ChEBI" id="CHEBI:61977"/>
        <dbReference type="ChEBI" id="CHEBI:456216"/>
        <dbReference type="EC" id="2.7.11.1"/>
    </reaction>
</comment>
<accession>A0A7J7JUP3</accession>
<evidence type="ECO:0000256" key="6">
    <source>
        <dbReference type="ARBA" id="ARBA00022777"/>
    </source>
</evidence>
<feature type="region of interest" description="Disordered" evidence="12">
    <location>
        <begin position="75"/>
        <end position="95"/>
    </location>
</feature>
<gene>
    <name evidence="14" type="ORF">EB796_012008</name>
</gene>
<comment type="catalytic activity">
    <reaction evidence="9">
        <text>L-seryl-[protein] + ATP = O-phospho-L-seryl-[protein] + ADP + H(+)</text>
        <dbReference type="Rhea" id="RHEA:17989"/>
        <dbReference type="Rhea" id="RHEA-COMP:9863"/>
        <dbReference type="Rhea" id="RHEA-COMP:11604"/>
        <dbReference type="ChEBI" id="CHEBI:15378"/>
        <dbReference type="ChEBI" id="CHEBI:29999"/>
        <dbReference type="ChEBI" id="CHEBI:30616"/>
        <dbReference type="ChEBI" id="CHEBI:83421"/>
        <dbReference type="ChEBI" id="CHEBI:456216"/>
        <dbReference type="EC" id="2.7.11.1"/>
    </reaction>
</comment>
<evidence type="ECO:0000313" key="15">
    <source>
        <dbReference type="Proteomes" id="UP000593567"/>
    </source>
</evidence>
<dbReference type="SMART" id="SM00220">
    <property type="entry name" value="S_TKc"/>
    <property type="match status" value="1"/>
</dbReference>
<dbReference type="Gene3D" id="3.30.200.20">
    <property type="entry name" value="Phosphorylase Kinase, domain 1"/>
    <property type="match status" value="1"/>
</dbReference>
<dbReference type="SUPFAM" id="SSF56112">
    <property type="entry name" value="Protein kinase-like (PK-like)"/>
    <property type="match status" value="1"/>
</dbReference>
<dbReference type="InterPro" id="IPR000719">
    <property type="entry name" value="Prot_kinase_dom"/>
</dbReference>
<protein>
    <recommendedName>
        <fullName evidence="1">non-specific serine/threonine protein kinase</fullName>
        <ecNumber evidence="1">2.7.11.1</ecNumber>
    </recommendedName>
</protein>
<dbReference type="EC" id="2.7.11.1" evidence="1"/>
<keyword evidence="2 11" id="KW-0723">Serine/threonine-protein kinase</keyword>
<dbReference type="Pfam" id="PF00069">
    <property type="entry name" value="Pkinase"/>
    <property type="match status" value="1"/>
</dbReference>
<feature type="domain" description="Protein kinase" evidence="13">
    <location>
        <begin position="112"/>
        <end position="284"/>
    </location>
</feature>
<evidence type="ECO:0000256" key="11">
    <source>
        <dbReference type="RuleBase" id="RU000304"/>
    </source>
</evidence>
<dbReference type="InterPro" id="IPR017441">
    <property type="entry name" value="Protein_kinase_ATP_BS"/>
</dbReference>
<dbReference type="PANTHER" id="PTHR24356">
    <property type="entry name" value="SERINE/THREONINE-PROTEIN KINASE"/>
    <property type="match status" value="1"/>
</dbReference>
<comment type="caution">
    <text evidence="14">The sequence shown here is derived from an EMBL/GenBank/DDBJ whole genome shotgun (WGS) entry which is preliminary data.</text>
</comment>
<dbReference type="InterPro" id="IPR011009">
    <property type="entry name" value="Kinase-like_dom_sf"/>
</dbReference>
<evidence type="ECO:0000259" key="13">
    <source>
        <dbReference type="PROSITE" id="PS50011"/>
    </source>
</evidence>
<dbReference type="PROSITE" id="PS50011">
    <property type="entry name" value="PROTEIN_KINASE_DOM"/>
    <property type="match status" value="1"/>
</dbReference>
<feature type="binding site" evidence="10">
    <location>
        <position position="141"/>
    </location>
    <ligand>
        <name>ATP</name>
        <dbReference type="ChEBI" id="CHEBI:30616"/>
    </ligand>
</feature>
<evidence type="ECO:0000256" key="9">
    <source>
        <dbReference type="ARBA" id="ARBA00048679"/>
    </source>
</evidence>
<evidence type="ECO:0000256" key="7">
    <source>
        <dbReference type="ARBA" id="ARBA00022840"/>
    </source>
</evidence>
<dbReference type="InterPro" id="IPR008271">
    <property type="entry name" value="Ser/Thr_kinase_AS"/>
</dbReference>
<keyword evidence="15" id="KW-1185">Reference proteome</keyword>
<evidence type="ECO:0000256" key="4">
    <source>
        <dbReference type="ARBA" id="ARBA00022679"/>
    </source>
</evidence>
<evidence type="ECO:0000256" key="3">
    <source>
        <dbReference type="ARBA" id="ARBA00022553"/>
    </source>
</evidence>
<name>A0A7J7JUP3_BUGNE</name>
<keyword evidence="5 10" id="KW-0547">Nucleotide-binding</keyword>
<evidence type="ECO:0000256" key="12">
    <source>
        <dbReference type="SAM" id="MobiDB-lite"/>
    </source>
</evidence>
<evidence type="ECO:0000256" key="8">
    <source>
        <dbReference type="ARBA" id="ARBA00047899"/>
    </source>
</evidence>
<keyword evidence="3" id="KW-0597">Phosphoprotein</keyword>
<dbReference type="PANTHER" id="PTHR24356:SF184">
    <property type="entry name" value="SERINE_THREONINE-PROTEIN KINASE TRICORNERED"/>
    <property type="match status" value="1"/>
</dbReference>
<sequence>MHKTIRSTFHKHKSSSKVIVMAALEPPSPDADMILTPDTNEKVVKTKVALENFYTNLLSQHSDRRNRYKLLEQSMDHDGLTEDQKAERRQQHAAKESEFLRLKRTRLGVDDFDPLKVIGRGAFGEVRLVQKKDTGHIYAMKILHKMDMLEKDQLGHVRAERDILVEADHQWVVKMYYSFQDTTNLYLIMEYLSGGDMMTLLIKKDTLSEDVTQFYIAESICAIDYIHRLGFIHRDIKPDNLLLDSKTLASVLVSRSPTELISIKIYHKPNPVTSHIHLTTLKDG</sequence>
<evidence type="ECO:0000256" key="1">
    <source>
        <dbReference type="ARBA" id="ARBA00012513"/>
    </source>
</evidence>
<dbReference type="PROSITE" id="PS00107">
    <property type="entry name" value="PROTEIN_KINASE_ATP"/>
    <property type="match status" value="1"/>
</dbReference>
<dbReference type="AlphaFoldDB" id="A0A7J7JUP3"/>
<keyword evidence="6" id="KW-0418">Kinase</keyword>
<evidence type="ECO:0000256" key="5">
    <source>
        <dbReference type="ARBA" id="ARBA00022741"/>
    </source>
</evidence>
<organism evidence="14 15">
    <name type="scientific">Bugula neritina</name>
    <name type="common">Brown bryozoan</name>
    <name type="synonym">Sertularia neritina</name>
    <dbReference type="NCBI Taxonomy" id="10212"/>
    <lineage>
        <taxon>Eukaryota</taxon>
        <taxon>Metazoa</taxon>
        <taxon>Spiralia</taxon>
        <taxon>Lophotrochozoa</taxon>
        <taxon>Bryozoa</taxon>
        <taxon>Gymnolaemata</taxon>
        <taxon>Cheilostomatida</taxon>
        <taxon>Flustrina</taxon>
        <taxon>Buguloidea</taxon>
        <taxon>Bugulidae</taxon>
        <taxon>Bugula</taxon>
    </lineage>
</organism>
<evidence type="ECO:0000256" key="2">
    <source>
        <dbReference type="ARBA" id="ARBA00022527"/>
    </source>
</evidence>
<comment type="similarity">
    <text evidence="11">Belongs to the protein kinase superfamily.</text>
</comment>
<dbReference type="GO" id="GO:0035556">
    <property type="term" value="P:intracellular signal transduction"/>
    <property type="evidence" value="ECO:0007669"/>
    <property type="project" value="TreeGrafter"/>
</dbReference>
<dbReference type="PROSITE" id="PS00108">
    <property type="entry name" value="PROTEIN_KINASE_ST"/>
    <property type="match status" value="1"/>
</dbReference>
<evidence type="ECO:0000256" key="10">
    <source>
        <dbReference type="PROSITE-ProRule" id="PRU10141"/>
    </source>
</evidence>
<dbReference type="Gene3D" id="1.10.510.10">
    <property type="entry name" value="Transferase(Phosphotransferase) domain 1"/>
    <property type="match status" value="1"/>
</dbReference>
<dbReference type="Proteomes" id="UP000593567">
    <property type="component" value="Unassembled WGS sequence"/>
</dbReference>
<dbReference type="CDD" id="cd21780">
    <property type="entry name" value="MobB_Trc-like"/>
    <property type="match status" value="1"/>
</dbReference>
<dbReference type="OrthoDB" id="3638488at2759"/>
<keyword evidence="7 10" id="KW-0067">ATP-binding</keyword>
<dbReference type="FunFam" id="3.30.200.20:FF:000192">
    <property type="entry name" value="Serine/threonine-protein kinase cot-1"/>
    <property type="match status" value="1"/>
</dbReference>
<dbReference type="EMBL" id="VXIV02001797">
    <property type="protein sequence ID" value="KAF6029677.1"/>
    <property type="molecule type" value="Genomic_DNA"/>
</dbReference>